<evidence type="ECO:0008006" key="3">
    <source>
        <dbReference type="Google" id="ProtNLM"/>
    </source>
</evidence>
<evidence type="ECO:0000313" key="2">
    <source>
        <dbReference type="EMBL" id="AFK41328.1"/>
    </source>
</evidence>
<keyword evidence="1" id="KW-0812">Transmembrane</keyword>
<evidence type="ECO:0000256" key="1">
    <source>
        <dbReference type="SAM" id="Phobius"/>
    </source>
</evidence>
<proteinExistence type="evidence at transcript level"/>
<name>I3SM36_MEDTR</name>
<reference evidence="2" key="1">
    <citation type="submission" date="2012-05" db="EMBL/GenBank/DDBJ databases">
        <authorList>
            <person name="Krishnakumar V."/>
            <person name="Cheung F."/>
            <person name="Xiao Y."/>
            <person name="Chan A."/>
            <person name="Moskal W.A."/>
            <person name="Town C.D."/>
        </authorList>
    </citation>
    <scope>NUCLEOTIDE SEQUENCE</scope>
</reference>
<organism evidence="2">
    <name type="scientific">Medicago truncatula</name>
    <name type="common">Barrel medic</name>
    <name type="synonym">Medicago tribuloides</name>
    <dbReference type="NCBI Taxonomy" id="3880"/>
    <lineage>
        <taxon>Eukaryota</taxon>
        <taxon>Viridiplantae</taxon>
        <taxon>Streptophyta</taxon>
        <taxon>Embryophyta</taxon>
        <taxon>Tracheophyta</taxon>
        <taxon>Spermatophyta</taxon>
        <taxon>Magnoliopsida</taxon>
        <taxon>eudicotyledons</taxon>
        <taxon>Gunneridae</taxon>
        <taxon>Pentapetalae</taxon>
        <taxon>rosids</taxon>
        <taxon>fabids</taxon>
        <taxon>Fabales</taxon>
        <taxon>Fabaceae</taxon>
        <taxon>Papilionoideae</taxon>
        <taxon>50 kb inversion clade</taxon>
        <taxon>NPAAA clade</taxon>
        <taxon>Hologalegina</taxon>
        <taxon>IRL clade</taxon>
        <taxon>Trifolieae</taxon>
        <taxon>Medicago</taxon>
    </lineage>
</organism>
<keyword evidence="1" id="KW-1133">Transmembrane helix</keyword>
<keyword evidence="1" id="KW-0472">Membrane</keyword>
<dbReference type="EMBL" id="BT141534">
    <property type="protein sequence ID" value="AFK41328.1"/>
    <property type="molecule type" value="mRNA"/>
</dbReference>
<accession>I3SM36</accession>
<dbReference type="AlphaFoldDB" id="I3SM36"/>
<feature type="transmembrane region" description="Helical" evidence="1">
    <location>
        <begin position="21"/>
        <end position="44"/>
    </location>
</feature>
<protein>
    <recommendedName>
        <fullName evidence="3">Transmembrane protein</fullName>
    </recommendedName>
</protein>
<sequence length="58" mass="6803">MLKNIKHLQYILLMKEGMKDVTYRVFNVKVTIFLILQLVVLVILKPLSPKFTLFALLI</sequence>